<keyword evidence="2" id="KW-1185">Reference proteome</keyword>
<evidence type="ECO:0000313" key="2">
    <source>
        <dbReference type="Proteomes" id="UP000024635"/>
    </source>
</evidence>
<comment type="caution">
    <text evidence="1">The sequence shown here is derived from an EMBL/GenBank/DDBJ whole genome shotgun (WGS) entry which is preliminary data.</text>
</comment>
<gene>
    <name evidence="1" type="primary">Acey_s0390.g559</name>
    <name evidence="1" type="ORF">Y032_0390g559</name>
</gene>
<sequence>MSRSRALRCNFHHEQTQSPSSTYEYGFWKQCPVREHFDVISITSRLKAKTGPRPCRSSAGRNVNFWMKNTYHCGKSKLHSFILLLGDHA</sequence>
<proteinExistence type="predicted"/>
<dbReference type="Proteomes" id="UP000024635">
    <property type="component" value="Unassembled WGS sequence"/>
</dbReference>
<dbReference type="AlphaFoldDB" id="A0A016RSC2"/>
<reference evidence="2" key="1">
    <citation type="journal article" date="2015" name="Nat. Genet.">
        <title>The genome and transcriptome of the zoonotic hookworm Ancylostoma ceylanicum identify infection-specific gene families.</title>
        <authorList>
            <person name="Schwarz E.M."/>
            <person name="Hu Y."/>
            <person name="Antoshechkin I."/>
            <person name="Miller M.M."/>
            <person name="Sternberg P.W."/>
            <person name="Aroian R.V."/>
        </authorList>
    </citation>
    <scope>NUCLEOTIDE SEQUENCE</scope>
    <source>
        <strain evidence="2">HY135</strain>
    </source>
</reference>
<evidence type="ECO:0000313" key="1">
    <source>
        <dbReference type="EMBL" id="EYB81191.1"/>
    </source>
</evidence>
<accession>A0A016RSC2</accession>
<dbReference type="EMBL" id="JARK01001726">
    <property type="protein sequence ID" value="EYB81191.1"/>
    <property type="molecule type" value="Genomic_DNA"/>
</dbReference>
<protein>
    <submittedName>
        <fullName evidence="1">Uncharacterized protein</fullName>
    </submittedName>
</protein>
<name>A0A016RSC2_9BILA</name>
<organism evidence="1 2">
    <name type="scientific">Ancylostoma ceylanicum</name>
    <dbReference type="NCBI Taxonomy" id="53326"/>
    <lineage>
        <taxon>Eukaryota</taxon>
        <taxon>Metazoa</taxon>
        <taxon>Ecdysozoa</taxon>
        <taxon>Nematoda</taxon>
        <taxon>Chromadorea</taxon>
        <taxon>Rhabditida</taxon>
        <taxon>Rhabditina</taxon>
        <taxon>Rhabditomorpha</taxon>
        <taxon>Strongyloidea</taxon>
        <taxon>Ancylostomatidae</taxon>
        <taxon>Ancylostomatinae</taxon>
        <taxon>Ancylostoma</taxon>
    </lineage>
</organism>